<dbReference type="Proteomes" id="UP001164748">
    <property type="component" value="Plasmid unnamed"/>
</dbReference>
<dbReference type="InterPro" id="IPR018707">
    <property type="entry name" value="LpxR"/>
</dbReference>
<keyword evidence="1" id="KW-0732">Signal</keyword>
<accession>A0AA47KN86</accession>
<feature type="chain" id="PRO_5041300932" evidence="1">
    <location>
        <begin position="27"/>
        <end position="327"/>
    </location>
</feature>
<feature type="signal peptide" evidence="1">
    <location>
        <begin position="1"/>
        <end position="26"/>
    </location>
</feature>
<evidence type="ECO:0000256" key="1">
    <source>
        <dbReference type="SAM" id="SignalP"/>
    </source>
</evidence>
<evidence type="ECO:0000313" key="3">
    <source>
        <dbReference type="Proteomes" id="UP001164748"/>
    </source>
</evidence>
<dbReference type="EMBL" id="CP114589">
    <property type="protein sequence ID" value="WBA10085.1"/>
    <property type="molecule type" value="Genomic_DNA"/>
</dbReference>
<gene>
    <name evidence="2" type="ORF">N8M53_14850</name>
</gene>
<reference evidence="2" key="1">
    <citation type="submission" date="2022-09" db="EMBL/GenBank/DDBJ databases">
        <authorList>
            <person name="Li Z.-J."/>
        </authorList>
    </citation>
    <scope>NUCLEOTIDE SEQUENCE</scope>
    <source>
        <strain evidence="2">TGB11</strain>
        <plasmid evidence="2">unnamed</plasmid>
    </source>
</reference>
<geneLocation type="plasmid" evidence="2 3">
    <name>unnamed</name>
</geneLocation>
<dbReference type="Gene3D" id="2.40.128.140">
    <property type="entry name" value="Outer membrane protein"/>
    <property type="match status" value="1"/>
</dbReference>
<dbReference type="Pfam" id="PF09982">
    <property type="entry name" value="LpxR"/>
    <property type="match status" value="1"/>
</dbReference>
<evidence type="ECO:0000313" key="2">
    <source>
        <dbReference type="EMBL" id="WBA10085.1"/>
    </source>
</evidence>
<dbReference type="InterPro" id="IPR037107">
    <property type="entry name" value="Put_OMP_sf"/>
</dbReference>
<name>A0AA47KN86_9GAMM</name>
<dbReference type="RefSeq" id="WP_269580131.1">
    <property type="nucleotide sequence ID" value="NZ_CP114589.1"/>
</dbReference>
<protein>
    <submittedName>
        <fullName evidence="2">Lipid A deacylase LpxR family protein</fullName>
    </submittedName>
</protein>
<dbReference type="AlphaFoldDB" id="A0AA47KN86"/>
<proteinExistence type="predicted"/>
<sequence>MTPSRVISGTILLFPTLLLAPSTALAAGFGLTIENDSPLGVDNQYTSGVYAHWHADWSDDLSATSVKPIRWFAEQLPLNEAARQGWSIDIGQMMWTPNDITYTTPQPEERPYAGLIFVEPGIYQQTPERVDKWSLLLGMVGPASQTEEGQSYVHDLIDSPDPKGWDYQVENTPVAQLAYERHQLLHRSEHQEWGITGRADIGNFRSELSAGLSYRVGLDLANTYGGISYEPGRHLDSRLFDASEKGAFLYTAIQGRYRANDITINGDKPPENADIDMTHWQASAAAGVAFYQPRWGTDISVVLHTKDYEQAIDNTYSYVSWTVHYRY</sequence>
<organism evidence="2 3">
    <name type="scientific">Salinivibrio kushneri</name>
    <dbReference type="NCBI Taxonomy" id="1908198"/>
    <lineage>
        <taxon>Bacteria</taxon>
        <taxon>Pseudomonadati</taxon>
        <taxon>Pseudomonadota</taxon>
        <taxon>Gammaproteobacteria</taxon>
        <taxon>Vibrionales</taxon>
        <taxon>Vibrionaceae</taxon>
        <taxon>Salinivibrio</taxon>
    </lineage>
</organism>
<keyword evidence="2" id="KW-0614">Plasmid</keyword>